<keyword evidence="8" id="KW-1185">Reference proteome</keyword>
<dbReference type="CDD" id="cd00569">
    <property type="entry name" value="HTH_Hin_like"/>
    <property type="match status" value="1"/>
</dbReference>
<dbReference type="EMBL" id="JACHNB010000001">
    <property type="protein sequence ID" value="MBB4743994.1"/>
    <property type="molecule type" value="Genomic_DNA"/>
</dbReference>
<evidence type="ECO:0000313" key="7">
    <source>
        <dbReference type="EMBL" id="MBB4743994.1"/>
    </source>
</evidence>
<dbReference type="Gene3D" id="3.40.50.1390">
    <property type="entry name" value="Resolvase, N-terminal catalytic domain"/>
    <property type="match status" value="1"/>
</dbReference>
<dbReference type="InterPro" id="IPR050639">
    <property type="entry name" value="SSR_resolvase"/>
</dbReference>
<dbReference type="SUPFAM" id="SSF53041">
    <property type="entry name" value="Resolvase-like"/>
    <property type="match status" value="1"/>
</dbReference>
<dbReference type="SMART" id="SM00857">
    <property type="entry name" value="Resolvase"/>
    <property type="match status" value="1"/>
</dbReference>
<dbReference type="RefSeq" id="WP_239177321.1">
    <property type="nucleotide sequence ID" value="NZ_BAABFG010000005.1"/>
</dbReference>
<dbReference type="InterPro" id="IPR006119">
    <property type="entry name" value="Resolv_N"/>
</dbReference>
<keyword evidence="2" id="KW-0229">DNA integration</keyword>
<dbReference type="SUPFAM" id="SSF46689">
    <property type="entry name" value="Homeodomain-like"/>
    <property type="match status" value="1"/>
</dbReference>
<dbReference type="AlphaFoldDB" id="A0A7W7H4V4"/>
<proteinExistence type="inferred from homology"/>
<dbReference type="Proteomes" id="UP000546162">
    <property type="component" value="Unassembled WGS sequence"/>
</dbReference>
<gene>
    <name evidence="7" type="ORF">BJY16_007453</name>
</gene>
<feature type="domain" description="Resolvase/invertase-type recombinase catalytic" evidence="6">
    <location>
        <begin position="26"/>
        <end position="159"/>
    </location>
</feature>
<dbReference type="InterPro" id="IPR009057">
    <property type="entry name" value="Homeodomain-like_sf"/>
</dbReference>
<dbReference type="GO" id="GO:0003677">
    <property type="term" value="F:DNA binding"/>
    <property type="evidence" value="ECO:0007669"/>
    <property type="project" value="UniProtKB-KW"/>
</dbReference>
<dbReference type="InterPro" id="IPR006118">
    <property type="entry name" value="Recombinase_CS"/>
</dbReference>
<accession>A0A7W7H4V4</accession>
<comment type="similarity">
    <text evidence="1">Belongs to the site-specific recombinase resolvase family.</text>
</comment>
<dbReference type="GO" id="GO:0000150">
    <property type="term" value="F:DNA strand exchange activity"/>
    <property type="evidence" value="ECO:0007669"/>
    <property type="project" value="InterPro"/>
</dbReference>
<dbReference type="PANTHER" id="PTHR30461:SF2">
    <property type="entry name" value="SERINE RECOMBINASE PINE-RELATED"/>
    <property type="match status" value="1"/>
</dbReference>
<feature type="active site" description="O-(5'-phospho-DNA)-serine intermediate" evidence="5">
    <location>
        <position position="34"/>
    </location>
</feature>
<dbReference type="Gene3D" id="1.10.10.60">
    <property type="entry name" value="Homeodomain-like"/>
    <property type="match status" value="1"/>
</dbReference>
<name>A0A7W7H4V4_9ACTN</name>
<dbReference type="GO" id="GO:0015074">
    <property type="term" value="P:DNA integration"/>
    <property type="evidence" value="ECO:0007669"/>
    <property type="project" value="UniProtKB-KW"/>
</dbReference>
<reference evidence="7 8" key="1">
    <citation type="submission" date="2020-08" db="EMBL/GenBank/DDBJ databases">
        <title>Sequencing the genomes of 1000 actinobacteria strains.</title>
        <authorList>
            <person name="Klenk H.-P."/>
        </authorList>
    </citation>
    <scope>NUCLEOTIDE SEQUENCE [LARGE SCALE GENOMIC DNA]</scope>
    <source>
        <strain evidence="7 8">DSM 45809</strain>
    </source>
</reference>
<evidence type="ECO:0000259" key="6">
    <source>
        <dbReference type="PROSITE" id="PS51736"/>
    </source>
</evidence>
<organism evidence="7 8">
    <name type="scientific">Actinoplanes octamycinicus</name>
    <dbReference type="NCBI Taxonomy" id="135948"/>
    <lineage>
        <taxon>Bacteria</taxon>
        <taxon>Bacillati</taxon>
        <taxon>Actinomycetota</taxon>
        <taxon>Actinomycetes</taxon>
        <taxon>Micromonosporales</taxon>
        <taxon>Micromonosporaceae</taxon>
        <taxon>Actinoplanes</taxon>
    </lineage>
</organism>
<evidence type="ECO:0000256" key="4">
    <source>
        <dbReference type="ARBA" id="ARBA00023172"/>
    </source>
</evidence>
<protein>
    <submittedName>
        <fullName evidence="7">DNA invertase Pin-like site-specific DNA recombinase</fullName>
    </submittedName>
</protein>
<dbReference type="Pfam" id="PF00239">
    <property type="entry name" value="Resolvase"/>
    <property type="match status" value="1"/>
</dbReference>
<dbReference type="PROSITE" id="PS51736">
    <property type="entry name" value="RECOMBINASES_3"/>
    <property type="match status" value="1"/>
</dbReference>
<evidence type="ECO:0000256" key="5">
    <source>
        <dbReference type="PIRSR" id="PIRSR606118-50"/>
    </source>
</evidence>
<dbReference type="PANTHER" id="PTHR30461">
    <property type="entry name" value="DNA-INVERTASE FROM LAMBDOID PROPHAGE"/>
    <property type="match status" value="1"/>
</dbReference>
<dbReference type="FunFam" id="3.40.50.1390:FF:000001">
    <property type="entry name" value="DNA recombinase"/>
    <property type="match status" value="1"/>
</dbReference>
<dbReference type="PROSITE" id="PS00398">
    <property type="entry name" value="RECOMBINASES_2"/>
    <property type="match status" value="1"/>
</dbReference>
<dbReference type="InterPro" id="IPR006120">
    <property type="entry name" value="Resolvase_HTH_dom"/>
</dbReference>
<evidence type="ECO:0000313" key="8">
    <source>
        <dbReference type="Proteomes" id="UP000546162"/>
    </source>
</evidence>
<dbReference type="CDD" id="cd03768">
    <property type="entry name" value="SR_ResInv"/>
    <property type="match status" value="1"/>
</dbReference>
<evidence type="ECO:0000256" key="3">
    <source>
        <dbReference type="ARBA" id="ARBA00023125"/>
    </source>
</evidence>
<comment type="caution">
    <text evidence="7">The sequence shown here is derived from an EMBL/GenBank/DDBJ whole genome shotgun (WGS) entry which is preliminary data.</text>
</comment>
<evidence type="ECO:0000256" key="1">
    <source>
        <dbReference type="ARBA" id="ARBA00009913"/>
    </source>
</evidence>
<dbReference type="InterPro" id="IPR036162">
    <property type="entry name" value="Resolvase-like_N_sf"/>
</dbReference>
<keyword evidence="3" id="KW-0238">DNA-binding</keyword>
<sequence length="332" mass="36203">MTDTPDTLTLTPDDALEPFPVAAGGLLIGYGRVSTRGQNLDRQIRALTKCGCAKIFTDKLSGKNTDRPELIECLKYLREGDTLVVPSLDRLARSLQDLITITVDLRKRGIGFKSLHENLDTTTPGGRLVFHVFAALAEFIRELIIENTRDGVAAAKARGQQLGRPKAMTDEQVSHAIALLSQPKASAKAIAKLLGVSRSTLYAYVPQLAAIRAATAKQAPAEVPAQRPALTREPEPWWQLAEFTLSHSSTHGWQLTHRLHPANPGHPILVENYPTGNVRLRRTIAAAQTAAAAAIEDLTGHRVQDWEEDEDGAGEPYWEALLDASVPEPVRA</sequence>
<evidence type="ECO:0000256" key="2">
    <source>
        <dbReference type="ARBA" id="ARBA00022908"/>
    </source>
</evidence>
<dbReference type="Pfam" id="PF02796">
    <property type="entry name" value="HTH_7"/>
    <property type="match status" value="1"/>
</dbReference>
<keyword evidence="4" id="KW-0233">DNA recombination</keyword>